<protein>
    <submittedName>
        <fullName evidence="1">Uncharacterized protein</fullName>
    </submittedName>
</protein>
<dbReference type="EMBL" id="PDYH01000027">
    <property type="protein sequence ID" value="PHU40158.1"/>
    <property type="molecule type" value="Genomic_DNA"/>
</dbReference>
<evidence type="ECO:0000313" key="2">
    <source>
        <dbReference type="Proteomes" id="UP000224317"/>
    </source>
</evidence>
<organism evidence="1 2">
    <name type="scientific">Pseudobutyrivibrio ruminis</name>
    <dbReference type="NCBI Taxonomy" id="46206"/>
    <lineage>
        <taxon>Bacteria</taxon>
        <taxon>Bacillati</taxon>
        <taxon>Bacillota</taxon>
        <taxon>Clostridia</taxon>
        <taxon>Lachnospirales</taxon>
        <taxon>Lachnospiraceae</taxon>
        <taxon>Pseudobutyrivibrio</taxon>
    </lineage>
</organism>
<keyword evidence="2" id="KW-1185">Reference proteome</keyword>
<evidence type="ECO:0000313" key="1">
    <source>
        <dbReference type="EMBL" id="PHU40158.1"/>
    </source>
</evidence>
<accession>A0A2G3EA07</accession>
<reference evidence="1" key="1">
    <citation type="submission" date="2017-10" db="EMBL/GenBank/DDBJ databases">
        <title>Resolving the taxonomy of Roseburia spp., Eubacterium rectale and Agathobacter spp. through phylogenomic analysis.</title>
        <authorList>
            <person name="Sheridan P.O."/>
            <person name="Walker A.W."/>
            <person name="Duncan S.H."/>
            <person name="Scott K.P."/>
            <person name="Toole P.W.O."/>
            <person name="Luis P."/>
            <person name="Flint H.J."/>
        </authorList>
    </citation>
    <scope>NUCLEOTIDE SEQUENCE [LARGE SCALE GENOMIC DNA]</scope>
    <source>
        <strain evidence="1">JK10</strain>
    </source>
</reference>
<sequence>MIRNTNCQNFKFQKTWLDFKNCTKTEEVKNTYNIVCGESVTINQQIVKQSRLKIGLVNELSTLSTENDENCEKLSTIHINECFVLILQKLAFCSKRLTK</sequence>
<dbReference type="Proteomes" id="UP000224317">
    <property type="component" value="Unassembled WGS sequence"/>
</dbReference>
<gene>
    <name evidence="1" type="ORF">CSX00_07545</name>
</gene>
<comment type="caution">
    <text evidence="1">The sequence shown here is derived from an EMBL/GenBank/DDBJ whole genome shotgun (WGS) entry which is preliminary data.</text>
</comment>
<name>A0A2G3EA07_9FIRM</name>
<dbReference type="AlphaFoldDB" id="A0A2G3EA07"/>
<proteinExistence type="predicted"/>